<gene>
    <name evidence="1" type="ORF">IE53DRAFT_391073</name>
</gene>
<dbReference type="Proteomes" id="UP000245626">
    <property type="component" value="Unassembled WGS sequence"/>
</dbReference>
<evidence type="ECO:0000313" key="2">
    <source>
        <dbReference type="Proteomes" id="UP000245626"/>
    </source>
</evidence>
<name>A0ACD0NLW0_9BASI</name>
<organism evidence="1 2">
    <name type="scientific">Violaceomyces palustris</name>
    <dbReference type="NCBI Taxonomy" id="1673888"/>
    <lineage>
        <taxon>Eukaryota</taxon>
        <taxon>Fungi</taxon>
        <taxon>Dikarya</taxon>
        <taxon>Basidiomycota</taxon>
        <taxon>Ustilaginomycotina</taxon>
        <taxon>Ustilaginomycetes</taxon>
        <taxon>Violaceomycetales</taxon>
        <taxon>Violaceomycetaceae</taxon>
        <taxon>Violaceomyces</taxon>
    </lineage>
</organism>
<evidence type="ECO:0000313" key="1">
    <source>
        <dbReference type="EMBL" id="PWN46764.1"/>
    </source>
</evidence>
<reference evidence="1 2" key="1">
    <citation type="journal article" date="2018" name="Mol. Biol. Evol.">
        <title>Broad Genomic Sampling Reveals a Smut Pathogenic Ancestry of the Fungal Clade Ustilaginomycotina.</title>
        <authorList>
            <person name="Kijpornyongpan T."/>
            <person name="Mondo S.J."/>
            <person name="Barry K."/>
            <person name="Sandor L."/>
            <person name="Lee J."/>
            <person name="Lipzen A."/>
            <person name="Pangilinan J."/>
            <person name="LaButti K."/>
            <person name="Hainaut M."/>
            <person name="Henrissat B."/>
            <person name="Grigoriev I.V."/>
            <person name="Spatafora J.W."/>
            <person name="Aime M.C."/>
        </authorList>
    </citation>
    <scope>NUCLEOTIDE SEQUENCE [LARGE SCALE GENOMIC DNA]</scope>
    <source>
        <strain evidence="1 2">SA 807</strain>
    </source>
</reference>
<protein>
    <submittedName>
        <fullName evidence="1">Uncharacterized protein</fullName>
    </submittedName>
</protein>
<dbReference type="EMBL" id="KZ820720">
    <property type="protein sequence ID" value="PWN46764.1"/>
    <property type="molecule type" value="Genomic_DNA"/>
</dbReference>
<sequence length="298" mass="32130">MFVSPNQNWGSPSSMLQPNPVSTPKRKRPSCGAEWLAASSSLAHDSSSVLAFYHDPQAQDDHPSNANPNPSSFKKARTANFGGSAADAGYFVNHQTSSSTDPSPHTSSPVNVPFSSDFRAAAVAARMGPVTTPQRPPTVEEQQAWSSGSSNRLESPSTPTSIAKGKQVGEASGSNWVRVVTSYGHTFVRHDEADEMLSRGDVDMILGSETPSPAAQPPHPCRFSHPPVSTNDQIYSHVLPDPLWNHIEGDVEMNPSPPEHTTRARQDSQKFPQVLLQVSATGQYHPYHMMTEGPGVTI</sequence>
<proteinExistence type="predicted"/>
<keyword evidence="2" id="KW-1185">Reference proteome</keyword>
<accession>A0ACD0NLW0</accession>